<keyword evidence="9 11" id="KW-0934">Plastid</keyword>
<name>A0A1Z1M6L2_BOSMO</name>
<dbReference type="CDD" id="cd00207">
    <property type="entry name" value="fer2"/>
    <property type="match status" value="1"/>
</dbReference>
<dbReference type="PANTHER" id="PTHR43112">
    <property type="entry name" value="FERREDOXIN"/>
    <property type="match status" value="1"/>
</dbReference>
<evidence type="ECO:0000256" key="5">
    <source>
        <dbReference type="ARBA" id="ARBA00022723"/>
    </source>
</evidence>
<comment type="similarity">
    <text evidence="1 9">Belongs to the 2Fe2S plant-type ferredoxin family.</text>
</comment>
<dbReference type="InterPro" id="IPR012675">
    <property type="entry name" value="Beta-grasp_dom_sf"/>
</dbReference>
<dbReference type="GO" id="GO:0046872">
    <property type="term" value="F:metal ion binding"/>
    <property type="evidence" value="ECO:0007669"/>
    <property type="project" value="UniProtKB-KW"/>
</dbReference>
<keyword evidence="4 9" id="KW-0001">2Fe-2S</keyword>
<evidence type="ECO:0000259" key="10">
    <source>
        <dbReference type="PROSITE" id="PS51085"/>
    </source>
</evidence>
<dbReference type="FunFam" id="3.10.20.30:FF:000014">
    <property type="entry name" value="Ferredoxin"/>
    <property type="match status" value="1"/>
</dbReference>
<evidence type="ECO:0000256" key="9">
    <source>
        <dbReference type="RuleBase" id="RU364001"/>
    </source>
</evidence>
<geneLocation type="chloroplast" evidence="11"/>
<evidence type="ECO:0000256" key="8">
    <source>
        <dbReference type="ARBA" id="ARBA00023014"/>
    </source>
</evidence>
<keyword evidence="9 11" id="KW-0150">Chloroplast</keyword>
<dbReference type="AlphaFoldDB" id="A0A1Z1M6L2"/>
<dbReference type="GeneID" id="33354812"/>
<evidence type="ECO:0000256" key="1">
    <source>
        <dbReference type="ARBA" id="ARBA00007874"/>
    </source>
</evidence>
<comment type="subcellular location">
    <subcellularLocation>
        <location evidence="9">Plastid</location>
        <location evidence="9">Chloroplast</location>
    </subcellularLocation>
</comment>
<dbReference type="GO" id="GO:0051537">
    <property type="term" value="F:2 iron, 2 sulfur cluster binding"/>
    <property type="evidence" value="ECO:0007669"/>
    <property type="project" value="UniProtKB-KW"/>
</dbReference>
<dbReference type="NCBIfam" id="TIGR02008">
    <property type="entry name" value="fdx_plant"/>
    <property type="match status" value="1"/>
</dbReference>
<dbReference type="InterPro" id="IPR036010">
    <property type="entry name" value="2Fe-2S_ferredoxin-like_sf"/>
</dbReference>
<dbReference type="GO" id="GO:0009055">
    <property type="term" value="F:electron transfer activity"/>
    <property type="evidence" value="ECO:0007669"/>
    <property type="project" value="InterPro"/>
</dbReference>
<dbReference type="PROSITE" id="PS51085">
    <property type="entry name" value="2FE2S_FER_2"/>
    <property type="match status" value="1"/>
</dbReference>
<dbReference type="SUPFAM" id="SSF54292">
    <property type="entry name" value="2Fe-2S ferredoxin-like"/>
    <property type="match status" value="1"/>
</dbReference>
<sequence length="99" mass="10722">MTSYNVVLNVEDGNTYTVECPDDTFILDAAEEQGIDLPYSCRSGSCSTCAGLVTQGEISQEEQSFLDDDQVASGYVLTCIAYPKSDCSITTHQEDALYA</sequence>
<keyword evidence="3 9" id="KW-0813">Transport</keyword>
<evidence type="ECO:0000256" key="7">
    <source>
        <dbReference type="ARBA" id="ARBA00023004"/>
    </source>
</evidence>
<keyword evidence="7 9" id="KW-0408">Iron</keyword>
<comment type="function">
    <text evidence="9">Ferredoxins are iron-sulfur proteins that transfer electrons in a wide variety of metabolic reactions.</text>
</comment>
<dbReference type="Gene3D" id="3.10.20.30">
    <property type="match status" value="1"/>
</dbReference>
<evidence type="ECO:0000313" key="11">
    <source>
        <dbReference type="EMBL" id="ARW61728.1"/>
    </source>
</evidence>
<organism evidence="11">
    <name type="scientific">Bostrychia moritziana</name>
    <name type="common">Red alga</name>
    <name type="synonym">Polysiphonia moritziana</name>
    <dbReference type="NCBI Taxonomy" id="103713"/>
    <lineage>
        <taxon>Eukaryota</taxon>
        <taxon>Rhodophyta</taxon>
        <taxon>Florideophyceae</taxon>
        <taxon>Rhodymeniophycidae</taxon>
        <taxon>Ceramiales</taxon>
        <taxon>Rhodomelaceae</taxon>
        <taxon>Bostrychia</taxon>
    </lineage>
</organism>
<dbReference type="EMBL" id="MF101419">
    <property type="protein sequence ID" value="ARW61728.1"/>
    <property type="molecule type" value="Genomic_DNA"/>
</dbReference>
<dbReference type="GO" id="GO:0022900">
    <property type="term" value="P:electron transport chain"/>
    <property type="evidence" value="ECO:0007669"/>
    <property type="project" value="InterPro"/>
</dbReference>
<proteinExistence type="inferred from homology"/>
<comment type="cofactor">
    <cofactor evidence="9">
        <name>[2Fe-2S] cluster</name>
        <dbReference type="ChEBI" id="CHEBI:190135"/>
    </cofactor>
    <text evidence="9">Binds 1 [2Fe-2S] cluster.</text>
</comment>
<accession>A0A1Z1M6L2</accession>
<dbReference type="InterPro" id="IPR010241">
    <property type="entry name" value="Fd_pln"/>
</dbReference>
<dbReference type="InterPro" id="IPR001041">
    <property type="entry name" value="2Fe-2S_ferredoxin-type"/>
</dbReference>
<keyword evidence="5 9" id="KW-0479">Metal-binding</keyword>
<protein>
    <recommendedName>
        <fullName evidence="2 9">Ferredoxin</fullName>
    </recommendedName>
</protein>
<dbReference type="PANTHER" id="PTHR43112:SF3">
    <property type="entry name" value="FERREDOXIN-2, CHLOROPLASTIC"/>
    <property type="match status" value="1"/>
</dbReference>
<dbReference type="PROSITE" id="PS00197">
    <property type="entry name" value="2FE2S_FER_1"/>
    <property type="match status" value="1"/>
</dbReference>
<gene>
    <name evidence="11" type="primary">petF</name>
</gene>
<dbReference type="GO" id="GO:0009507">
    <property type="term" value="C:chloroplast"/>
    <property type="evidence" value="ECO:0007669"/>
    <property type="project" value="UniProtKB-SubCell"/>
</dbReference>
<feature type="domain" description="2Fe-2S ferredoxin-type" evidence="10">
    <location>
        <begin position="4"/>
        <end position="95"/>
    </location>
</feature>
<evidence type="ECO:0000256" key="6">
    <source>
        <dbReference type="ARBA" id="ARBA00022982"/>
    </source>
</evidence>
<reference evidence="11" key="1">
    <citation type="journal article" date="2017" name="J. Phycol.">
        <title>Analysis of chloroplast genomes and a supermatrix inform reclassification of the Rhodomelaceae (Rhodophyta).</title>
        <authorList>
            <person name="Diaz-Tapia P."/>
            <person name="Maggs C.A."/>
            <person name="West J.A."/>
            <person name="Verbruggen H."/>
        </authorList>
    </citation>
    <scope>NUCLEOTIDE SEQUENCE</scope>
    <source>
        <strain evidence="11">JW3660</strain>
    </source>
</reference>
<evidence type="ECO:0000256" key="4">
    <source>
        <dbReference type="ARBA" id="ARBA00022714"/>
    </source>
</evidence>
<dbReference type="Pfam" id="PF00111">
    <property type="entry name" value="Fer2"/>
    <property type="match status" value="1"/>
</dbReference>
<keyword evidence="6 9" id="KW-0249">Electron transport</keyword>
<dbReference type="InterPro" id="IPR006058">
    <property type="entry name" value="2Fe2S_fd_BS"/>
</dbReference>
<keyword evidence="8 9" id="KW-0411">Iron-sulfur</keyword>
<evidence type="ECO:0000256" key="2">
    <source>
        <dbReference type="ARBA" id="ARBA00013529"/>
    </source>
</evidence>
<dbReference type="RefSeq" id="YP_009393166.1">
    <property type="nucleotide sequence ID" value="NC_035266.1"/>
</dbReference>
<evidence type="ECO:0000256" key="3">
    <source>
        <dbReference type="ARBA" id="ARBA00022448"/>
    </source>
</evidence>